<feature type="chain" id="PRO_5046565926" evidence="2">
    <location>
        <begin position="19"/>
        <end position="125"/>
    </location>
</feature>
<reference evidence="3 4" key="1">
    <citation type="submission" date="2023-02" db="EMBL/GenBank/DDBJ databases">
        <title>Genome sequence of Sphingomonas naphthae.</title>
        <authorList>
            <person name="Kim S."/>
            <person name="Heo J."/>
            <person name="Kwon S.-W."/>
        </authorList>
    </citation>
    <scope>NUCLEOTIDE SEQUENCE [LARGE SCALE GENOMIC DNA]</scope>
    <source>
        <strain evidence="3 4">KACC 18716</strain>
    </source>
</reference>
<accession>A0ABY7TNB6</accession>
<keyword evidence="2" id="KW-0732">Signal</keyword>
<evidence type="ECO:0000313" key="3">
    <source>
        <dbReference type="EMBL" id="WCT74732.1"/>
    </source>
</evidence>
<feature type="signal peptide" evidence="2">
    <location>
        <begin position="1"/>
        <end position="18"/>
    </location>
</feature>
<organism evidence="3 4">
    <name type="scientific">Sphingomonas naphthae</name>
    <dbReference type="NCBI Taxonomy" id="1813468"/>
    <lineage>
        <taxon>Bacteria</taxon>
        <taxon>Pseudomonadati</taxon>
        <taxon>Pseudomonadota</taxon>
        <taxon>Alphaproteobacteria</taxon>
        <taxon>Sphingomonadales</taxon>
        <taxon>Sphingomonadaceae</taxon>
        <taxon>Sphingomonas</taxon>
    </lineage>
</organism>
<evidence type="ECO:0000256" key="1">
    <source>
        <dbReference type="SAM" id="MobiDB-lite"/>
    </source>
</evidence>
<evidence type="ECO:0000313" key="4">
    <source>
        <dbReference type="Proteomes" id="UP001220395"/>
    </source>
</evidence>
<sequence>MLVATLALLLQSVATPQAAPPAPEEAREQALPPGTAGPPRPPKRTQTPVQQAIARYRERNVRTAAAENCPQSKRGDIVVCGRPGRSEYEMPLPDEDREDYHPLNEARSVRGVGDSPARGPQAVPK</sequence>
<dbReference type="EMBL" id="CP117411">
    <property type="protein sequence ID" value="WCT74732.1"/>
    <property type="molecule type" value="Genomic_DNA"/>
</dbReference>
<keyword evidence="4" id="KW-1185">Reference proteome</keyword>
<name>A0ABY7TNB6_9SPHN</name>
<dbReference type="Proteomes" id="UP001220395">
    <property type="component" value="Chromosome"/>
</dbReference>
<feature type="region of interest" description="Disordered" evidence="1">
    <location>
        <begin position="15"/>
        <end position="49"/>
    </location>
</feature>
<protein>
    <submittedName>
        <fullName evidence="3">Uncharacterized protein</fullName>
    </submittedName>
</protein>
<proteinExistence type="predicted"/>
<feature type="region of interest" description="Disordered" evidence="1">
    <location>
        <begin position="74"/>
        <end position="125"/>
    </location>
</feature>
<dbReference type="RefSeq" id="WP_273690038.1">
    <property type="nucleotide sequence ID" value="NZ_CP117411.1"/>
</dbReference>
<gene>
    <name evidence="3" type="ORF">PQ455_05760</name>
</gene>
<feature type="compositionally biased region" description="Basic and acidic residues" evidence="1">
    <location>
        <begin position="98"/>
        <end position="108"/>
    </location>
</feature>
<evidence type="ECO:0000256" key="2">
    <source>
        <dbReference type="SAM" id="SignalP"/>
    </source>
</evidence>